<evidence type="ECO:0000313" key="2">
    <source>
        <dbReference type="Proteomes" id="UP000271889"/>
    </source>
</evidence>
<protein>
    <submittedName>
        <fullName evidence="1">Uncharacterized protein</fullName>
    </submittedName>
</protein>
<proteinExistence type="predicted"/>
<dbReference type="EMBL" id="UYRV01009710">
    <property type="protein sequence ID" value="VDK56809.1"/>
    <property type="molecule type" value="Genomic_DNA"/>
</dbReference>
<keyword evidence="2" id="KW-1185">Reference proteome</keyword>
<name>A0A3P6R825_CYLGO</name>
<dbReference type="AlphaFoldDB" id="A0A3P6R825"/>
<organism evidence="1 2">
    <name type="scientific">Cylicostephanus goldi</name>
    <name type="common">Nematode worm</name>
    <dbReference type="NCBI Taxonomy" id="71465"/>
    <lineage>
        <taxon>Eukaryota</taxon>
        <taxon>Metazoa</taxon>
        <taxon>Ecdysozoa</taxon>
        <taxon>Nematoda</taxon>
        <taxon>Chromadorea</taxon>
        <taxon>Rhabditida</taxon>
        <taxon>Rhabditina</taxon>
        <taxon>Rhabditomorpha</taxon>
        <taxon>Strongyloidea</taxon>
        <taxon>Strongylidae</taxon>
        <taxon>Cylicostephanus</taxon>
    </lineage>
</organism>
<sequence>MEDRNNLHDELVGEVRAGISLGSLGCEVLERDDELVGGVRTGASLGFLNCEVLVKDGVMAIQDKPGR</sequence>
<accession>A0A3P6R825</accession>
<evidence type="ECO:0000313" key="1">
    <source>
        <dbReference type="EMBL" id="VDK56809.1"/>
    </source>
</evidence>
<gene>
    <name evidence="1" type="ORF">CGOC_LOCUS3774</name>
</gene>
<dbReference type="Proteomes" id="UP000271889">
    <property type="component" value="Unassembled WGS sequence"/>
</dbReference>
<reference evidence="1 2" key="1">
    <citation type="submission" date="2018-11" db="EMBL/GenBank/DDBJ databases">
        <authorList>
            <consortium name="Pathogen Informatics"/>
        </authorList>
    </citation>
    <scope>NUCLEOTIDE SEQUENCE [LARGE SCALE GENOMIC DNA]</scope>
</reference>